<keyword evidence="5" id="KW-0862">Zinc</keyword>
<dbReference type="SUPFAM" id="SSF52949">
    <property type="entry name" value="Macro domain-like"/>
    <property type="match status" value="1"/>
</dbReference>
<keyword evidence="3" id="KW-0479">Metal-binding</keyword>
<evidence type="ECO:0000313" key="11">
    <source>
        <dbReference type="Proteomes" id="UP001596483"/>
    </source>
</evidence>
<keyword evidence="11" id="KW-1185">Reference proteome</keyword>
<evidence type="ECO:0000256" key="3">
    <source>
        <dbReference type="ARBA" id="ARBA00022723"/>
    </source>
</evidence>
<evidence type="ECO:0000256" key="4">
    <source>
        <dbReference type="ARBA" id="ARBA00022801"/>
    </source>
</evidence>
<dbReference type="PROSITE" id="PS51154">
    <property type="entry name" value="MACRO"/>
    <property type="match status" value="1"/>
</dbReference>
<accession>A0ABW2NKT7</accession>
<dbReference type="EMBL" id="JBHTCT010000038">
    <property type="protein sequence ID" value="MFC7366604.1"/>
    <property type="molecule type" value="Genomic_DNA"/>
</dbReference>
<keyword evidence="4 10" id="KW-0378">Hydrolase</keyword>
<comment type="similarity">
    <text evidence="8">Belongs to the MacroD-type family. Zn-Macro subfamily.</text>
</comment>
<keyword evidence="6" id="KW-0326">Glycosidase</keyword>
<feature type="domain" description="Macro" evidence="9">
    <location>
        <begin position="108"/>
        <end position="301"/>
    </location>
</feature>
<dbReference type="PANTHER" id="PTHR11106:SF121">
    <property type="entry name" value="ADP-RIBOSE 1''-PHOSPHATE PHOSPHATASE"/>
    <property type="match status" value="1"/>
</dbReference>
<evidence type="ECO:0000256" key="5">
    <source>
        <dbReference type="ARBA" id="ARBA00022833"/>
    </source>
</evidence>
<gene>
    <name evidence="10" type="ORF">ACFQQH_15850</name>
</gene>
<dbReference type="SMART" id="SM00506">
    <property type="entry name" value="A1pp"/>
    <property type="match status" value="1"/>
</dbReference>
<dbReference type="Proteomes" id="UP001596483">
    <property type="component" value="Unassembled WGS sequence"/>
</dbReference>
<dbReference type="CDD" id="cd02908">
    <property type="entry name" value="Macro_OAADPr_deacetylase"/>
    <property type="match status" value="1"/>
</dbReference>
<evidence type="ECO:0000256" key="8">
    <source>
        <dbReference type="ARBA" id="ARBA00093459"/>
    </source>
</evidence>
<proteinExistence type="inferred from homology"/>
<dbReference type="NCBIfam" id="NF003163">
    <property type="entry name" value="PRK04143.1"/>
    <property type="match status" value="1"/>
</dbReference>
<evidence type="ECO:0000256" key="1">
    <source>
        <dbReference type="ARBA" id="ARBA00001947"/>
    </source>
</evidence>
<dbReference type="RefSeq" id="WP_157293440.1">
    <property type="nucleotide sequence ID" value="NZ_JBHTCT010000038.1"/>
</dbReference>
<comment type="caution">
    <text evidence="10">The sequence shown here is derived from an EMBL/GenBank/DDBJ whole genome shotgun (WGS) entry which is preliminary data.</text>
</comment>
<reference evidence="11" key="1">
    <citation type="journal article" date="2019" name="Int. J. Syst. Evol. Microbiol.">
        <title>The Global Catalogue of Microorganisms (GCM) 10K type strain sequencing project: providing services to taxonomists for standard genome sequencing and annotation.</title>
        <authorList>
            <consortium name="The Broad Institute Genomics Platform"/>
            <consortium name="The Broad Institute Genome Sequencing Center for Infectious Disease"/>
            <person name="Wu L."/>
            <person name="Ma J."/>
        </authorList>
    </citation>
    <scope>NUCLEOTIDE SEQUENCE [LARGE SCALE GENOMIC DNA]</scope>
    <source>
        <strain evidence="11">JCM 4738</strain>
    </source>
</reference>
<dbReference type="InterPro" id="IPR043472">
    <property type="entry name" value="Macro_dom-like"/>
</dbReference>
<name>A0ABW2NKT7_9BACL</name>
<protein>
    <recommendedName>
        <fullName evidence="2">Protein-ADP-ribose hydrolase</fullName>
    </recommendedName>
</protein>
<sequence length="301" mass="33223">MAQLTIKEYGPAIHLHERSIPIDPVNPLERVRVTESLIEGLLGEPEMPESAEIPKSYEEKRKLLRGLLNIRPPYPMEPDFLNNLDGLLQLELKERGVAEASSLPMTSDEFPGTSVKHADKMSLWRGDITLIDTDAIVNAANEQLLGCWQPLHECIDNAIHSAAGPELREDCNTIMAMQQEPEKTGGAKVTRAYNLPSGFVLHTVGPIIEGGRTPTEEEEKQLASCYISCLEAAAEVEEIKTITFCAISTGAFGYPKEEAASVAVETVSGWLASHPDRFSQIVFNVFGKEDEMAYKNVFVKN</sequence>
<evidence type="ECO:0000256" key="7">
    <source>
        <dbReference type="ARBA" id="ARBA00048482"/>
    </source>
</evidence>
<comment type="catalytic activity">
    <reaction evidence="7">
        <text>4-O-(ADP-D-ribosyl)-L-aspartyl-[protein] + H2O = L-aspartyl-[protein] + ADP-D-ribose + H(+)</text>
        <dbReference type="Rhea" id="RHEA:54428"/>
        <dbReference type="Rhea" id="RHEA-COMP:9867"/>
        <dbReference type="Rhea" id="RHEA-COMP:13832"/>
        <dbReference type="ChEBI" id="CHEBI:15377"/>
        <dbReference type="ChEBI" id="CHEBI:15378"/>
        <dbReference type="ChEBI" id="CHEBI:29961"/>
        <dbReference type="ChEBI" id="CHEBI:57967"/>
        <dbReference type="ChEBI" id="CHEBI:138102"/>
    </reaction>
    <physiologicalReaction direction="left-to-right" evidence="7">
        <dbReference type="Rhea" id="RHEA:54429"/>
    </physiologicalReaction>
</comment>
<evidence type="ECO:0000256" key="6">
    <source>
        <dbReference type="ARBA" id="ARBA00023295"/>
    </source>
</evidence>
<comment type="cofactor">
    <cofactor evidence="1">
        <name>Zn(2+)</name>
        <dbReference type="ChEBI" id="CHEBI:29105"/>
    </cofactor>
</comment>
<dbReference type="GO" id="GO:0016787">
    <property type="term" value="F:hydrolase activity"/>
    <property type="evidence" value="ECO:0007669"/>
    <property type="project" value="UniProtKB-KW"/>
</dbReference>
<dbReference type="PANTHER" id="PTHR11106">
    <property type="entry name" value="GANGLIOSIDE INDUCED DIFFERENTIATION ASSOCIATED PROTEIN 2-RELATED"/>
    <property type="match status" value="1"/>
</dbReference>
<dbReference type="Gene3D" id="3.40.220.10">
    <property type="entry name" value="Leucine Aminopeptidase, subunit E, domain 1"/>
    <property type="match status" value="1"/>
</dbReference>
<organism evidence="10 11">
    <name type="scientific">Bhargavaea changchunensis</name>
    <dbReference type="NCBI Taxonomy" id="2134037"/>
    <lineage>
        <taxon>Bacteria</taxon>
        <taxon>Bacillati</taxon>
        <taxon>Bacillota</taxon>
        <taxon>Bacilli</taxon>
        <taxon>Bacillales</taxon>
        <taxon>Caryophanaceae</taxon>
        <taxon>Bhargavaea</taxon>
    </lineage>
</organism>
<evidence type="ECO:0000259" key="9">
    <source>
        <dbReference type="PROSITE" id="PS51154"/>
    </source>
</evidence>
<dbReference type="InterPro" id="IPR002589">
    <property type="entry name" value="Macro_dom"/>
</dbReference>
<evidence type="ECO:0000256" key="2">
    <source>
        <dbReference type="ARBA" id="ARBA00018852"/>
    </source>
</evidence>
<evidence type="ECO:0000313" key="10">
    <source>
        <dbReference type="EMBL" id="MFC7366604.1"/>
    </source>
</evidence>
<dbReference type="Pfam" id="PF01661">
    <property type="entry name" value="Macro"/>
    <property type="match status" value="1"/>
</dbReference>